<keyword evidence="1" id="KW-0472">Membrane</keyword>
<dbReference type="InterPro" id="IPR036188">
    <property type="entry name" value="FAD/NAD-bd_sf"/>
</dbReference>
<dbReference type="EMBL" id="JARJCN010000003">
    <property type="protein sequence ID" value="KAJ7102596.1"/>
    <property type="molecule type" value="Genomic_DNA"/>
</dbReference>
<feature type="transmembrane region" description="Helical" evidence="1">
    <location>
        <begin position="7"/>
        <end position="28"/>
    </location>
</feature>
<keyword evidence="1" id="KW-1133">Transmembrane helix</keyword>
<keyword evidence="3" id="KW-1185">Reference proteome</keyword>
<evidence type="ECO:0008006" key="4">
    <source>
        <dbReference type="Google" id="ProtNLM"/>
    </source>
</evidence>
<accession>A0AAD6UGR6</accession>
<organism evidence="2 3">
    <name type="scientific">Mycena belliarum</name>
    <dbReference type="NCBI Taxonomy" id="1033014"/>
    <lineage>
        <taxon>Eukaryota</taxon>
        <taxon>Fungi</taxon>
        <taxon>Dikarya</taxon>
        <taxon>Basidiomycota</taxon>
        <taxon>Agaricomycotina</taxon>
        <taxon>Agaricomycetes</taxon>
        <taxon>Agaricomycetidae</taxon>
        <taxon>Agaricales</taxon>
        <taxon>Marasmiineae</taxon>
        <taxon>Mycenaceae</taxon>
        <taxon>Mycena</taxon>
    </lineage>
</organism>
<dbReference type="Proteomes" id="UP001222325">
    <property type="component" value="Unassembled WGS sequence"/>
</dbReference>
<evidence type="ECO:0000256" key="1">
    <source>
        <dbReference type="SAM" id="Phobius"/>
    </source>
</evidence>
<comment type="caution">
    <text evidence="2">The sequence shown here is derived from an EMBL/GenBank/DDBJ whole genome shotgun (WGS) entry which is preliminary data.</text>
</comment>
<keyword evidence="1" id="KW-0812">Transmembrane</keyword>
<protein>
    <recommendedName>
        <fullName evidence="4">FAD/NAD(P)-binding domain-containing protein</fullName>
    </recommendedName>
</protein>
<evidence type="ECO:0000313" key="3">
    <source>
        <dbReference type="Proteomes" id="UP001222325"/>
    </source>
</evidence>
<dbReference type="AlphaFoldDB" id="A0AAD6UGR6"/>
<proteinExistence type="predicted"/>
<evidence type="ECO:0000313" key="2">
    <source>
        <dbReference type="EMBL" id="KAJ7102596.1"/>
    </source>
</evidence>
<gene>
    <name evidence="2" type="ORF">B0H15DRAFT_340077</name>
</gene>
<name>A0AAD6UGR6_9AGAR</name>
<sequence>MAIHDILFCQWTGIASGIYLFLAAWQWLCKYPPPWMNKMESLGQPRAQRKLPGTAVVCGGSVAGIVTARICADHFERVVIIDPEIQDSEKPKTRIAQYNAVHIFLSLFVDGVWKLWPNLEAEVEAAGSRTCLADYQVHYSGLPLLVPFREYVPGHFPCSIAIRRSTLQAVLYRLLFRYPTASNITVMPGTVRALHASEDGTSIQTVVVRGLDGTTSSVHDAAMVADCTGATQAGVKWLEAAGFALPAGIRQSYDANLRYVTVCFNVHPALAAKLPIPEAVMQMAVLYTFVPHGDAESSTIAIMKTDNDTMLLLIGSTGHGDLPHRAPEIIPFIAEFKGYSRKIPSWVIETIDALCEHGNPVFNNLKMNAQSYVRYDRAPLGSVPSNFVALGDATMQLNPTHGQGCTKAMMNATTLNYLLHKTESGPTGLPADFSARFFKNSATDTQALWDSTRLHDYGLESCTPIEGETKEKGRLLRWFERKVLSAATKDEEVASALWHIRHMRAADRSLFAPTVLWKVLLTRSIF</sequence>
<reference evidence="2" key="1">
    <citation type="submission" date="2023-03" db="EMBL/GenBank/DDBJ databases">
        <title>Massive genome expansion in bonnet fungi (Mycena s.s.) driven by repeated elements and novel gene families across ecological guilds.</title>
        <authorList>
            <consortium name="Lawrence Berkeley National Laboratory"/>
            <person name="Harder C.B."/>
            <person name="Miyauchi S."/>
            <person name="Viragh M."/>
            <person name="Kuo A."/>
            <person name="Thoen E."/>
            <person name="Andreopoulos B."/>
            <person name="Lu D."/>
            <person name="Skrede I."/>
            <person name="Drula E."/>
            <person name="Henrissat B."/>
            <person name="Morin E."/>
            <person name="Kohler A."/>
            <person name="Barry K."/>
            <person name="LaButti K."/>
            <person name="Morin E."/>
            <person name="Salamov A."/>
            <person name="Lipzen A."/>
            <person name="Mereny Z."/>
            <person name="Hegedus B."/>
            <person name="Baldrian P."/>
            <person name="Stursova M."/>
            <person name="Weitz H."/>
            <person name="Taylor A."/>
            <person name="Grigoriev I.V."/>
            <person name="Nagy L.G."/>
            <person name="Martin F."/>
            <person name="Kauserud H."/>
        </authorList>
    </citation>
    <scope>NUCLEOTIDE SEQUENCE</scope>
    <source>
        <strain evidence="2">CBHHK173m</strain>
    </source>
</reference>
<dbReference type="SUPFAM" id="SSF51905">
    <property type="entry name" value="FAD/NAD(P)-binding domain"/>
    <property type="match status" value="1"/>
</dbReference>
<dbReference type="Gene3D" id="3.50.50.60">
    <property type="entry name" value="FAD/NAD(P)-binding domain"/>
    <property type="match status" value="1"/>
</dbReference>